<dbReference type="Proteomes" id="UP001476950">
    <property type="component" value="Unassembled WGS sequence"/>
</dbReference>
<feature type="compositionally biased region" description="Polar residues" evidence="1">
    <location>
        <begin position="21"/>
        <end position="32"/>
    </location>
</feature>
<reference evidence="3 4" key="1">
    <citation type="submission" date="2022-04" db="EMBL/GenBank/DDBJ databases">
        <title>Positive selection, recombination, and allopatry shape intraspecific diversity of widespread and dominant cyanobacteria.</title>
        <authorList>
            <person name="Wei J."/>
            <person name="Shu W."/>
            <person name="Hu C."/>
        </authorList>
    </citation>
    <scope>NUCLEOTIDE SEQUENCE [LARGE SCALE GENOMIC DNA]</scope>
    <source>
        <strain evidence="3 4">AS-A4</strain>
    </source>
</reference>
<organism evidence="3 4">
    <name type="scientific">Stenomitos frigidus AS-A4</name>
    <dbReference type="NCBI Taxonomy" id="2933935"/>
    <lineage>
        <taxon>Bacteria</taxon>
        <taxon>Bacillati</taxon>
        <taxon>Cyanobacteriota</taxon>
        <taxon>Cyanophyceae</taxon>
        <taxon>Leptolyngbyales</taxon>
        <taxon>Leptolyngbyaceae</taxon>
        <taxon>Stenomitos</taxon>
    </lineage>
</organism>
<keyword evidence="2" id="KW-0812">Transmembrane</keyword>
<keyword evidence="4" id="KW-1185">Reference proteome</keyword>
<dbReference type="RefSeq" id="WP_199305582.1">
    <property type="nucleotide sequence ID" value="NZ_JAMPLM010000040.1"/>
</dbReference>
<gene>
    <name evidence="3" type="ORF">NDI38_25005</name>
</gene>
<feature type="compositionally biased region" description="Basic and acidic residues" evidence="1">
    <location>
        <begin position="7"/>
        <end position="18"/>
    </location>
</feature>
<dbReference type="EMBL" id="JAMPLM010000040">
    <property type="protein sequence ID" value="MEP1061662.1"/>
    <property type="molecule type" value="Genomic_DNA"/>
</dbReference>
<evidence type="ECO:0000313" key="3">
    <source>
        <dbReference type="EMBL" id="MEP1061662.1"/>
    </source>
</evidence>
<feature type="transmembrane region" description="Helical" evidence="2">
    <location>
        <begin position="185"/>
        <end position="208"/>
    </location>
</feature>
<name>A0ABV0KR01_9CYAN</name>
<evidence type="ECO:0000256" key="2">
    <source>
        <dbReference type="SAM" id="Phobius"/>
    </source>
</evidence>
<comment type="caution">
    <text evidence="3">The sequence shown here is derived from an EMBL/GenBank/DDBJ whole genome shotgun (WGS) entry which is preliminary data.</text>
</comment>
<protein>
    <recommendedName>
        <fullName evidence="5">EcsC family protein</fullName>
    </recommendedName>
</protein>
<evidence type="ECO:0008006" key="5">
    <source>
        <dbReference type="Google" id="ProtNLM"/>
    </source>
</evidence>
<sequence>MNSKRRERSELEVAREPTKGASETQLAASSTTTKDDRPLAVRSPSLMRSVVGTVAGFGAAVSSKASQTGQALVKTSANLGGTIGRTASQTSRSVWKVATGFSNVVFKQGHHWAEQATAGTGQAVTYVSDNPMIRRLTKALKLDWLVSISDQVDLAKAEAVVHKLQQAHPNEAPSQTAHRIMLEKAIYAGSVGLASSLVPGGAIALLAVDLATTSKLQTEMLYQIAAAYGLTLNDPARKGEVIAIFGLALGGSRAVRTGLVFVKNVPLAGALIGASANATILYALGYAACRFYEAKLDPEVAETATETLQDIKQKSDSYLEVAIAQQAIMDQVLAHMLLASYPEKAWEDILPNLQSLGLHPNSLQAIANHLQAPQPLGALLDQLNRDFAVLTLSRCDTIAQLDDQVSAAETKVLTAISEKFDLDLNTLKARLSTTDSALDQE</sequence>
<proteinExistence type="predicted"/>
<evidence type="ECO:0000256" key="1">
    <source>
        <dbReference type="SAM" id="MobiDB-lite"/>
    </source>
</evidence>
<accession>A0ABV0KR01</accession>
<keyword evidence="2" id="KW-1133">Transmembrane helix</keyword>
<feature type="region of interest" description="Disordered" evidence="1">
    <location>
        <begin position="1"/>
        <end position="39"/>
    </location>
</feature>
<keyword evidence="2" id="KW-0472">Membrane</keyword>
<evidence type="ECO:0000313" key="4">
    <source>
        <dbReference type="Proteomes" id="UP001476950"/>
    </source>
</evidence>